<feature type="domain" description="Fatty acid desaturase" evidence="2">
    <location>
        <begin position="45"/>
        <end position="255"/>
    </location>
</feature>
<evidence type="ECO:0000256" key="1">
    <source>
        <dbReference type="SAM" id="Phobius"/>
    </source>
</evidence>
<keyword evidence="1" id="KW-0812">Transmembrane</keyword>
<dbReference type="STRING" id="1454373.ACMU_03910"/>
<evidence type="ECO:0000313" key="3">
    <source>
        <dbReference type="EMBL" id="KAJ54048.1"/>
    </source>
</evidence>
<feature type="transmembrane region" description="Helical" evidence="1">
    <location>
        <begin position="38"/>
        <end position="59"/>
    </location>
</feature>
<organism evidence="3 4">
    <name type="scientific">Actibacterium mucosum KCTC 23349</name>
    <dbReference type="NCBI Taxonomy" id="1454373"/>
    <lineage>
        <taxon>Bacteria</taxon>
        <taxon>Pseudomonadati</taxon>
        <taxon>Pseudomonadota</taxon>
        <taxon>Alphaproteobacteria</taxon>
        <taxon>Rhodobacterales</taxon>
        <taxon>Roseobacteraceae</taxon>
        <taxon>Actibacterium</taxon>
    </lineage>
</organism>
<accession>A0A037ZEK3</accession>
<proteinExistence type="predicted"/>
<keyword evidence="4" id="KW-1185">Reference proteome</keyword>
<keyword evidence="1" id="KW-1133">Transmembrane helix</keyword>
<dbReference type="InterPro" id="IPR005804">
    <property type="entry name" value="FA_desaturase_dom"/>
</dbReference>
<comment type="caution">
    <text evidence="3">The sequence shown here is derived from an EMBL/GenBank/DDBJ whole genome shotgun (WGS) entry which is preliminary data.</text>
</comment>
<reference evidence="3 4" key="1">
    <citation type="submission" date="2014-03" db="EMBL/GenBank/DDBJ databases">
        <title>Draft Genome Sequence of Actibacterium mucosum KCTC 23349, a Marine Alphaproteobacterium with Complex Ionic Requirements Isolated from Mediterranean Seawater at Malvarrosa Beach, Valencia, Spain.</title>
        <authorList>
            <person name="Arahal D.R."/>
            <person name="Shao Z."/>
            <person name="Lai Q."/>
            <person name="Pujalte M.J."/>
        </authorList>
    </citation>
    <scope>NUCLEOTIDE SEQUENCE [LARGE SCALE GENOMIC DNA]</scope>
    <source>
        <strain evidence="3 4">KCTC 23349</strain>
    </source>
</reference>
<evidence type="ECO:0000313" key="4">
    <source>
        <dbReference type="Proteomes" id="UP000026249"/>
    </source>
</evidence>
<sequence>MYREKAPNTIHWKDLTEVTPWQRINEILLPLPWLMLSWWLYAGPAWPLGAAASFMYFLCALRLNHEAIHGNLGLPRWGDNLILYGLSALMGGSNHTVAYCHMVHHRHAMGPEDHEGKCGHMTLGQVILYGPQFPLDQFRAAWEQGGIRWRRRIVADWVCIIGFAALCLWLGWQFLILHVVAMVVAQCFTALFAVWITHQGTVTHGLAGRSQRGPLARLAYLMFYHREHHLFPNVPVRRLPELADRLDTEVAGYAASRMPVIPALDRNQ</sequence>
<dbReference type="OrthoDB" id="9792534at2"/>
<dbReference type="AlphaFoldDB" id="A0A037ZEK3"/>
<evidence type="ECO:0000259" key="2">
    <source>
        <dbReference type="Pfam" id="PF00487"/>
    </source>
</evidence>
<dbReference type="RefSeq" id="WP_035262424.1">
    <property type="nucleotide sequence ID" value="NZ_JFKE01000011.1"/>
</dbReference>
<protein>
    <recommendedName>
        <fullName evidence="2">Fatty acid desaturase domain-containing protein</fullName>
    </recommendedName>
</protein>
<dbReference type="Proteomes" id="UP000026249">
    <property type="component" value="Unassembled WGS sequence"/>
</dbReference>
<keyword evidence="1" id="KW-0472">Membrane</keyword>
<dbReference type="EMBL" id="JFKE01000011">
    <property type="protein sequence ID" value="KAJ54048.1"/>
    <property type="molecule type" value="Genomic_DNA"/>
</dbReference>
<gene>
    <name evidence="3" type="ORF">ACMU_03910</name>
</gene>
<name>A0A037ZEK3_9RHOB</name>
<dbReference type="GO" id="GO:0006629">
    <property type="term" value="P:lipid metabolic process"/>
    <property type="evidence" value="ECO:0007669"/>
    <property type="project" value="InterPro"/>
</dbReference>
<feature type="transmembrane region" description="Helical" evidence="1">
    <location>
        <begin position="153"/>
        <end position="172"/>
    </location>
</feature>
<feature type="transmembrane region" description="Helical" evidence="1">
    <location>
        <begin position="178"/>
        <end position="196"/>
    </location>
</feature>
<dbReference type="Pfam" id="PF00487">
    <property type="entry name" value="FA_desaturase"/>
    <property type="match status" value="1"/>
</dbReference>